<dbReference type="Proteomes" id="UP000039324">
    <property type="component" value="Unassembled WGS sequence"/>
</dbReference>
<dbReference type="Proteomes" id="UP000290189">
    <property type="component" value="Unassembled WGS sequence"/>
</dbReference>
<reference evidence="2 4" key="2">
    <citation type="submission" date="2018-03" db="EMBL/GenBank/DDBJ databases">
        <authorList>
            <person name="Fogelqvist J."/>
        </authorList>
    </citation>
    <scope>NUCLEOTIDE SEQUENCE [LARGE SCALE GENOMIC DNA]</scope>
</reference>
<evidence type="ECO:0000313" key="4">
    <source>
        <dbReference type="Proteomes" id="UP000290189"/>
    </source>
</evidence>
<dbReference type="EMBL" id="OVEO01000002">
    <property type="protein sequence ID" value="SPQ94123.1"/>
    <property type="molecule type" value="Genomic_DNA"/>
</dbReference>
<evidence type="ECO:0000313" key="3">
    <source>
        <dbReference type="Proteomes" id="UP000039324"/>
    </source>
</evidence>
<geneLocation type="mitochondrion" evidence="2"/>
<accession>A0A0G4IYM8</accession>
<evidence type="ECO:0000313" key="1">
    <source>
        <dbReference type="EMBL" id="CEP00367.1"/>
    </source>
</evidence>
<proteinExistence type="predicted"/>
<keyword evidence="2" id="KW-0496">Mitochondrion</keyword>
<reference evidence="1 3" key="1">
    <citation type="submission" date="2015-02" db="EMBL/GenBank/DDBJ databases">
        <authorList>
            <person name="Chooi Y.-H."/>
        </authorList>
    </citation>
    <scope>NUCLEOTIDE SEQUENCE [LARGE SCALE GENOMIC DNA]</scope>
    <source>
        <strain evidence="1">E3</strain>
    </source>
</reference>
<dbReference type="EMBL" id="CDSF01000101">
    <property type="protein sequence ID" value="CEP00367.1"/>
    <property type="molecule type" value="Genomic_DNA"/>
</dbReference>
<sequence>MAYGDELGEAVDVEAAEIDEGEGVVAGGDPTKVYEMITSHMQDILTSVKSDLIAPLQDALDWVQGELTEKGHSMLDDANEQTNSTVTREIDYVNKCCTTFQNSIRRRA</sequence>
<name>A0A0G4IYM8_PLABS</name>
<keyword evidence="3" id="KW-1185">Reference proteome</keyword>
<evidence type="ECO:0000313" key="2">
    <source>
        <dbReference type="EMBL" id="SPQ94123.1"/>
    </source>
</evidence>
<protein>
    <submittedName>
        <fullName evidence="1">Uncharacterized protein</fullName>
    </submittedName>
</protein>
<gene>
    <name evidence="1" type="ORF">PBRA_001421</name>
    <name evidence="2" type="ORF">PLBR_LOCUS1338</name>
</gene>
<dbReference type="AlphaFoldDB" id="A0A0G4IYM8"/>
<organism evidence="1 3">
    <name type="scientific">Plasmodiophora brassicae</name>
    <name type="common">Clubroot disease agent</name>
    <dbReference type="NCBI Taxonomy" id="37360"/>
    <lineage>
        <taxon>Eukaryota</taxon>
        <taxon>Sar</taxon>
        <taxon>Rhizaria</taxon>
        <taxon>Endomyxa</taxon>
        <taxon>Phytomyxea</taxon>
        <taxon>Plasmodiophorida</taxon>
        <taxon>Plasmodiophoridae</taxon>
        <taxon>Plasmodiophora</taxon>
    </lineage>
</organism>